<organism evidence="2 3">
    <name type="scientific">Methylocystis iwaonis</name>
    <dbReference type="NCBI Taxonomy" id="2885079"/>
    <lineage>
        <taxon>Bacteria</taxon>
        <taxon>Pseudomonadati</taxon>
        <taxon>Pseudomonadota</taxon>
        <taxon>Alphaproteobacteria</taxon>
        <taxon>Hyphomicrobiales</taxon>
        <taxon>Methylocystaceae</taxon>
        <taxon>Methylocystis</taxon>
    </lineage>
</organism>
<evidence type="ECO:0000313" key="3">
    <source>
        <dbReference type="Proteomes" id="UP001317629"/>
    </source>
</evidence>
<dbReference type="EMBL" id="AP027142">
    <property type="protein sequence ID" value="BDV34754.1"/>
    <property type="molecule type" value="Genomic_DNA"/>
</dbReference>
<feature type="region of interest" description="Disordered" evidence="1">
    <location>
        <begin position="40"/>
        <end position="63"/>
    </location>
</feature>
<name>A0ABM8E9U2_9HYPH</name>
<proteinExistence type="predicted"/>
<accession>A0ABM8E9U2</accession>
<reference evidence="2 3" key="1">
    <citation type="journal article" date="2023" name="Int. J. Syst. Evol. Microbiol.">
        <title>Methylocystis iwaonis sp. nov., a type II methane-oxidizing bacterium from surface soil of a rice paddy field in Japan, and emended description of the genus Methylocystis (ex Whittenbury et al. 1970) Bowman et al. 1993.</title>
        <authorList>
            <person name="Kaise H."/>
            <person name="Sawadogo J.B."/>
            <person name="Alam M.S."/>
            <person name="Ueno C."/>
            <person name="Dianou D."/>
            <person name="Shinjo R."/>
            <person name="Asakawa S."/>
        </authorList>
    </citation>
    <scope>NUCLEOTIDE SEQUENCE [LARGE SCALE GENOMIC DNA]</scope>
    <source>
        <strain evidence="2 3">SS37A-Re</strain>
    </source>
</reference>
<dbReference type="RefSeq" id="WP_281928023.1">
    <property type="nucleotide sequence ID" value="NZ_AP027142.1"/>
</dbReference>
<protein>
    <submittedName>
        <fullName evidence="2">Uncharacterized protein</fullName>
    </submittedName>
</protein>
<keyword evidence="3" id="KW-1185">Reference proteome</keyword>
<evidence type="ECO:0000256" key="1">
    <source>
        <dbReference type="SAM" id="MobiDB-lite"/>
    </source>
</evidence>
<evidence type="ECO:0000313" key="2">
    <source>
        <dbReference type="EMBL" id="BDV34754.1"/>
    </source>
</evidence>
<dbReference type="Proteomes" id="UP001317629">
    <property type="component" value="Chromosome"/>
</dbReference>
<sequence length="63" mass="6825">MLELIYIARFDFLAEPNSSDLNRPPDDAAVAMAIADADEASEKADESRSGATIVVRGSRRTLN</sequence>
<gene>
    <name evidence="2" type="ORF">SS37A_22830</name>
</gene>